<gene>
    <name evidence="3" type="ORF">PVAP13_7KG077954</name>
</gene>
<dbReference type="AlphaFoldDB" id="A0A8T0QK61"/>
<dbReference type="Pfam" id="PF13968">
    <property type="entry name" value="DUF4220"/>
    <property type="match status" value="1"/>
</dbReference>
<reference evidence="3" key="1">
    <citation type="submission" date="2020-05" db="EMBL/GenBank/DDBJ databases">
        <title>WGS assembly of Panicum virgatum.</title>
        <authorList>
            <person name="Lovell J.T."/>
            <person name="Jenkins J."/>
            <person name="Shu S."/>
            <person name="Juenger T.E."/>
            <person name="Schmutz J."/>
        </authorList>
    </citation>
    <scope>NUCLEOTIDE SEQUENCE</scope>
    <source>
        <strain evidence="3">AP13</strain>
    </source>
</reference>
<keyword evidence="1" id="KW-0472">Membrane</keyword>
<feature type="transmembrane region" description="Helical" evidence="1">
    <location>
        <begin position="47"/>
        <end position="67"/>
    </location>
</feature>
<dbReference type="InterPro" id="IPR025315">
    <property type="entry name" value="DUF4220"/>
</dbReference>
<sequence>MGFSEAVQWWEDWQLRLLVLASLFIQYFLFVAALVRKRRIPHWFRSLIWLAYLGCDAVVIYALATLFNLNKDDVAMDTHIDTLWAPILLMHLGGQDGITAYSIEDNENWRRHLLISVSQPPSSTSTRRTKWPWTARI</sequence>
<organism evidence="3 4">
    <name type="scientific">Panicum virgatum</name>
    <name type="common">Blackwell switchgrass</name>
    <dbReference type="NCBI Taxonomy" id="38727"/>
    <lineage>
        <taxon>Eukaryota</taxon>
        <taxon>Viridiplantae</taxon>
        <taxon>Streptophyta</taxon>
        <taxon>Embryophyta</taxon>
        <taxon>Tracheophyta</taxon>
        <taxon>Spermatophyta</taxon>
        <taxon>Magnoliopsida</taxon>
        <taxon>Liliopsida</taxon>
        <taxon>Poales</taxon>
        <taxon>Poaceae</taxon>
        <taxon>PACMAD clade</taxon>
        <taxon>Panicoideae</taxon>
        <taxon>Panicodae</taxon>
        <taxon>Paniceae</taxon>
        <taxon>Panicinae</taxon>
        <taxon>Panicum</taxon>
        <taxon>Panicum sect. Hiantes</taxon>
    </lineage>
</organism>
<feature type="transmembrane region" description="Helical" evidence="1">
    <location>
        <begin position="15"/>
        <end position="35"/>
    </location>
</feature>
<proteinExistence type="predicted"/>
<protein>
    <recommendedName>
        <fullName evidence="2">DUF4220 domain-containing protein</fullName>
    </recommendedName>
</protein>
<comment type="caution">
    <text evidence="3">The sequence shown here is derived from an EMBL/GenBank/DDBJ whole genome shotgun (WGS) entry which is preliminary data.</text>
</comment>
<keyword evidence="1" id="KW-0812">Transmembrane</keyword>
<feature type="domain" description="DUF4220" evidence="2">
    <location>
        <begin position="49"/>
        <end position="119"/>
    </location>
</feature>
<name>A0A8T0QK61_PANVG</name>
<dbReference type="EMBL" id="CM029049">
    <property type="protein sequence ID" value="KAG2570654.1"/>
    <property type="molecule type" value="Genomic_DNA"/>
</dbReference>
<evidence type="ECO:0000313" key="4">
    <source>
        <dbReference type="Proteomes" id="UP000823388"/>
    </source>
</evidence>
<dbReference type="Proteomes" id="UP000823388">
    <property type="component" value="Chromosome 7K"/>
</dbReference>
<evidence type="ECO:0000313" key="3">
    <source>
        <dbReference type="EMBL" id="KAG2570654.1"/>
    </source>
</evidence>
<evidence type="ECO:0000256" key="1">
    <source>
        <dbReference type="SAM" id="Phobius"/>
    </source>
</evidence>
<keyword evidence="4" id="KW-1185">Reference proteome</keyword>
<keyword evidence="1" id="KW-1133">Transmembrane helix</keyword>
<dbReference type="PANTHER" id="PTHR31325">
    <property type="entry name" value="OS01G0798800 PROTEIN-RELATED"/>
    <property type="match status" value="1"/>
</dbReference>
<evidence type="ECO:0000259" key="2">
    <source>
        <dbReference type="Pfam" id="PF13968"/>
    </source>
</evidence>
<accession>A0A8T0QK61</accession>